<feature type="domain" description="Mechanosensitive ion channel MscS" evidence="6">
    <location>
        <begin position="177"/>
        <end position="242"/>
    </location>
</feature>
<organism evidence="7 8">
    <name type="scientific">Bizionia myxarmorum</name>
    <dbReference type="NCBI Taxonomy" id="291186"/>
    <lineage>
        <taxon>Bacteria</taxon>
        <taxon>Pseudomonadati</taxon>
        <taxon>Bacteroidota</taxon>
        <taxon>Flavobacteriia</taxon>
        <taxon>Flavobacteriales</taxon>
        <taxon>Flavobacteriaceae</taxon>
        <taxon>Bizionia</taxon>
    </lineage>
</organism>
<evidence type="ECO:0000256" key="5">
    <source>
        <dbReference type="SAM" id="Phobius"/>
    </source>
</evidence>
<feature type="transmembrane region" description="Helical" evidence="5">
    <location>
        <begin position="54"/>
        <end position="78"/>
    </location>
</feature>
<dbReference type="Proteomes" id="UP000323720">
    <property type="component" value="Unassembled WGS sequence"/>
</dbReference>
<name>A0A5D0REU1_9FLAO</name>
<dbReference type="Gene3D" id="1.10.287.1260">
    <property type="match status" value="1"/>
</dbReference>
<dbReference type="InterPro" id="IPR006685">
    <property type="entry name" value="MscS_channel_2nd"/>
</dbReference>
<evidence type="ECO:0000256" key="3">
    <source>
        <dbReference type="ARBA" id="ARBA00022989"/>
    </source>
</evidence>
<keyword evidence="8" id="KW-1185">Reference proteome</keyword>
<evidence type="ECO:0000256" key="1">
    <source>
        <dbReference type="ARBA" id="ARBA00004370"/>
    </source>
</evidence>
<gene>
    <name evidence="7" type="ORF">ES674_06870</name>
</gene>
<feature type="transmembrane region" description="Helical" evidence="5">
    <location>
        <begin position="128"/>
        <end position="149"/>
    </location>
</feature>
<dbReference type="EMBL" id="VSKK01000001">
    <property type="protein sequence ID" value="TYB79476.1"/>
    <property type="molecule type" value="Genomic_DNA"/>
</dbReference>
<dbReference type="PANTHER" id="PTHR30566:SF25">
    <property type="entry name" value="INNER MEMBRANE PROTEIN"/>
    <property type="match status" value="1"/>
</dbReference>
<reference evidence="7 8" key="1">
    <citation type="submission" date="2019-08" db="EMBL/GenBank/DDBJ databases">
        <title>Genomes of Antarctic Bizionia species.</title>
        <authorList>
            <person name="Bowman J.P."/>
        </authorList>
    </citation>
    <scope>NUCLEOTIDE SEQUENCE [LARGE SCALE GENOMIC DNA]</scope>
    <source>
        <strain evidence="7 8">ADA-4</strain>
    </source>
</reference>
<dbReference type="OrthoDB" id="9792218at2"/>
<evidence type="ECO:0000313" key="7">
    <source>
        <dbReference type="EMBL" id="TYB79476.1"/>
    </source>
</evidence>
<dbReference type="PANTHER" id="PTHR30566">
    <property type="entry name" value="YNAI-RELATED MECHANOSENSITIVE ION CHANNEL"/>
    <property type="match status" value="1"/>
</dbReference>
<keyword evidence="4 5" id="KW-0472">Membrane</keyword>
<proteinExistence type="predicted"/>
<keyword evidence="3 5" id="KW-1133">Transmembrane helix</keyword>
<dbReference type="InterPro" id="IPR010920">
    <property type="entry name" value="LSM_dom_sf"/>
</dbReference>
<dbReference type="Pfam" id="PF00924">
    <property type="entry name" value="MS_channel_2nd"/>
    <property type="match status" value="1"/>
</dbReference>
<feature type="transmembrane region" description="Helical" evidence="5">
    <location>
        <begin position="12"/>
        <end position="33"/>
    </location>
</feature>
<comment type="caution">
    <text evidence="7">The sequence shown here is derived from an EMBL/GenBank/DDBJ whole genome shotgun (WGS) entry which is preliminary data.</text>
</comment>
<feature type="transmembrane region" description="Helical" evidence="5">
    <location>
        <begin position="84"/>
        <end position="101"/>
    </location>
</feature>
<dbReference type="AlphaFoldDB" id="A0A5D0REU1"/>
<keyword evidence="2 5" id="KW-0812">Transmembrane</keyword>
<dbReference type="GO" id="GO:0016020">
    <property type="term" value="C:membrane"/>
    <property type="evidence" value="ECO:0007669"/>
    <property type="project" value="UniProtKB-SubCell"/>
</dbReference>
<sequence length="349" mass="40376">MQFNLDSWITYVLTILTCILLGLVTQWLFFWLIKFSNRKRPSILKAQLILHLKTPVKLLFPILFIFSAFGTLELNIFWKKSIESFIIINFSWLFIVLLNAVEEIVKQKFNINGVHKAKERKVITQLRFIKSISIVIILTLAIAVILWNIPAVRKLGTTILTSAGVIGIIFGVAAQKSISNLITGFQIAFTQPIKIDDEVVVEGEFGTVEDITLTYVVVKIWDWRRLVLPLNYFNDNSFVNWTFNSQEIIGSVFFHVDYMFPVVEMRKKLLEILKNDDLWDKNVANLLVTNSGETSMELRATFSARNASDIYNLRCKVREKLIEFIQENHEDCLPKIRQINLRNTQNNIS</sequence>
<dbReference type="InterPro" id="IPR023408">
    <property type="entry name" value="MscS_beta-dom_sf"/>
</dbReference>
<evidence type="ECO:0000259" key="6">
    <source>
        <dbReference type="Pfam" id="PF00924"/>
    </source>
</evidence>
<protein>
    <submittedName>
        <fullName evidence="7">Mechanosensitive ion channel</fullName>
    </submittedName>
</protein>
<dbReference type="GO" id="GO:0008381">
    <property type="term" value="F:mechanosensitive monoatomic ion channel activity"/>
    <property type="evidence" value="ECO:0007669"/>
    <property type="project" value="UniProtKB-ARBA"/>
</dbReference>
<dbReference type="SUPFAM" id="SSF50182">
    <property type="entry name" value="Sm-like ribonucleoproteins"/>
    <property type="match status" value="1"/>
</dbReference>
<evidence type="ECO:0000313" key="8">
    <source>
        <dbReference type="Proteomes" id="UP000323720"/>
    </source>
</evidence>
<evidence type="ECO:0000256" key="4">
    <source>
        <dbReference type="ARBA" id="ARBA00023136"/>
    </source>
</evidence>
<feature type="transmembrane region" description="Helical" evidence="5">
    <location>
        <begin position="155"/>
        <end position="174"/>
    </location>
</feature>
<comment type="subcellular location">
    <subcellularLocation>
        <location evidence="1">Membrane</location>
    </subcellularLocation>
</comment>
<evidence type="ECO:0000256" key="2">
    <source>
        <dbReference type="ARBA" id="ARBA00022692"/>
    </source>
</evidence>
<accession>A0A5D0REU1</accession>
<dbReference type="Gene3D" id="2.30.30.60">
    <property type="match status" value="1"/>
</dbReference>